<keyword evidence="5" id="KW-0411">Iron-sulfur</keyword>
<dbReference type="Pfam" id="PF01257">
    <property type="entry name" value="2Fe-2S_thioredx"/>
    <property type="match status" value="1"/>
</dbReference>
<evidence type="ECO:0000256" key="6">
    <source>
        <dbReference type="ARBA" id="ARBA00034078"/>
    </source>
</evidence>
<evidence type="ECO:0000256" key="3">
    <source>
        <dbReference type="ARBA" id="ARBA00022723"/>
    </source>
</evidence>
<dbReference type="InterPro" id="IPR041921">
    <property type="entry name" value="NuoE_N"/>
</dbReference>
<keyword evidence="2" id="KW-0001">2Fe-2S</keyword>
<evidence type="ECO:0000256" key="1">
    <source>
        <dbReference type="ARBA" id="ARBA00010643"/>
    </source>
</evidence>
<dbReference type="InterPro" id="IPR002023">
    <property type="entry name" value="NuoE-like"/>
</dbReference>
<name>A0ABM8QZ16_9BACT</name>
<dbReference type="Gene3D" id="1.10.10.1590">
    <property type="entry name" value="NADH-quinone oxidoreductase subunit E"/>
    <property type="match status" value="1"/>
</dbReference>
<dbReference type="Gene3D" id="3.40.30.10">
    <property type="entry name" value="Glutaredoxin"/>
    <property type="match status" value="1"/>
</dbReference>
<protein>
    <submittedName>
        <fullName evidence="7">Formate dehydrogenase, gamma subunit</fullName>
        <ecNumber evidence="7">1.17.1.9</ecNumber>
    </submittedName>
</protein>
<evidence type="ECO:0000313" key="8">
    <source>
        <dbReference type="Proteomes" id="UP000675880"/>
    </source>
</evidence>
<sequence length="171" mass="18803">MKGETNLSSARYGRRNASDGLCMHEQVKDILDRFRGEPPNILQSLLALQEQLGYVPADMVPVIAKSLGVTTAEVAGVLSYYPDLRSSAPGRHIIRVCMGESCYANGCGQVLRQLQERLRTDVHETMPGGRFTLDTMSCAGNCAVSPTVIIDRDLYGRVLPSQLDRILEGYK</sequence>
<evidence type="ECO:0000313" key="7">
    <source>
        <dbReference type="EMBL" id="CAE6724082.1"/>
    </source>
</evidence>
<evidence type="ECO:0000256" key="2">
    <source>
        <dbReference type="ARBA" id="ARBA00022714"/>
    </source>
</evidence>
<comment type="similarity">
    <text evidence="1">Belongs to the complex I 24 kDa subunit family.</text>
</comment>
<gene>
    <name evidence="7" type="primary">fdsG</name>
    <name evidence="7" type="ORF">NSPZN2_100011</name>
</gene>
<evidence type="ECO:0000256" key="5">
    <source>
        <dbReference type="ARBA" id="ARBA00023014"/>
    </source>
</evidence>
<keyword evidence="7" id="KW-0560">Oxidoreductase</keyword>
<comment type="cofactor">
    <cofactor evidence="6">
        <name>[2Fe-2S] cluster</name>
        <dbReference type="ChEBI" id="CHEBI:190135"/>
    </cofactor>
</comment>
<dbReference type="PIRSF" id="PIRSF000216">
    <property type="entry name" value="NADH_DH_24kDa"/>
    <property type="match status" value="1"/>
</dbReference>
<keyword evidence="4" id="KW-0408">Iron</keyword>
<accession>A0ABM8QZ16</accession>
<keyword evidence="8" id="KW-1185">Reference proteome</keyword>
<dbReference type="CDD" id="cd03064">
    <property type="entry name" value="TRX_Fd_NuoE"/>
    <property type="match status" value="1"/>
</dbReference>
<dbReference type="EMBL" id="CAJNBJ010000002">
    <property type="protein sequence ID" value="CAE6724082.1"/>
    <property type="molecule type" value="Genomic_DNA"/>
</dbReference>
<dbReference type="InterPro" id="IPR036249">
    <property type="entry name" value="Thioredoxin-like_sf"/>
</dbReference>
<evidence type="ECO:0000256" key="4">
    <source>
        <dbReference type="ARBA" id="ARBA00023004"/>
    </source>
</evidence>
<comment type="caution">
    <text evidence="7">The sequence shown here is derived from an EMBL/GenBank/DDBJ whole genome shotgun (WGS) entry which is preliminary data.</text>
</comment>
<dbReference type="SUPFAM" id="SSF52833">
    <property type="entry name" value="Thioredoxin-like"/>
    <property type="match status" value="1"/>
</dbReference>
<organism evidence="7 8">
    <name type="scientific">Nitrospira defluvii</name>
    <dbReference type="NCBI Taxonomy" id="330214"/>
    <lineage>
        <taxon>Bacteria</taxon>
        <taxon>Pseudomonadati</taxon>
        <taxon>Nitrospirota</taxon>
        <taxon>Nitrospiria</taxon>
        <taxon>Nitrospirales</taxon>
        <taxon>Nitrospiraceae</taxon>
        <taxon>Nitrospira</taxon>
    </lineage>
</organism>
<dbReference type="EC" id="1.17.1.9" evidence="7"/>
<dbReference type="InterPro" id="IPR042128">
    <property type="entry name" value="NuoE_dom"/>
</dbReference>
<dbReference type="Proteomes" id="UP000675880">
    <property type="component" value="Unassembled WGS sequence"/>
</dbReference>
<keyword evidence="3" id="KW-0479">Metal-binding</keyword>
<proteinExistence type="inferred from homology"/>
<dbReference type="PANTHER" id="PTHR43342">
    <property type="entry name" value="NADH-QUINONE OXIDOREDUCTASE, E SUBUNIT"/>
    <property type="match status" value="1"/>
</dbReference>
<dbReference type="InterPro" id="IPR028431">
    <property type="entry name" value="NADP_DH_HndA-like"/>
</dbReference>
<dbReference type="GO" id="GO:0008863">
    <property type="term" value="F:formate dehydrogenase (NAD+) activity"/>
    <property type="evidence" value="ECO:0007669"/>
    <property type="project" value="UniProtKB-EC"/>
</dbReference>
<reference evidence="7 8" key="1">
    <citation type="submission" date="2021-02" db="EMBL/GenBank/DDBJ databases">
        <authorList>
            <person name="Han P."/>
        </authorList>
    </citation>
    <scope>NUCLEOTIDE SEQUENCE [LARGE SCALE GENOMIC DNA]</scope>
    <source>
        <strain evidence="7">Candidatus Nitrospira sp. ZN2</strain>
    </source>
</reference>
<dbReference type="PANTHER" id="PTHR43342:SF1">
    <property type="entry name" value="BIFURCATING [FEFE] HYDROGENASE GAMMA SUBUNIT"/>
    <property type="match status" value="1"/>
</dbReference>